<dbReference type="Pfam" id="PF00149">
    <property type="entry name" value="Metallophos"/>
    <property type="match status" value="1"/>
</dbReference>
<proteinExistence type="predicted"/>
<evidence type="ECO:0000259" key="3">
    <source>
        <dbReference type="Pfam" id="PF00149"/>
    </source>
</evidence>
<dbReference type="CDD" id="cd07385">
    <property type="entry name" value="MPP_YkuE_C"/>
    <property type="match status" value="1"/>
</dbReference>
<evidence type="ECO:0000256" key="1">
    <source>
        <dbReference type="SAM" id="MobiDB-lite"/>
    </source>
</evidence>
<evidence type="ECO:0000313" key="5">
    <source>
        <dbReference type="Proteomes" id="UP000735302"/>
    </source>
</evidence>
<dbReference type="GO" id="GO:0016787">
    <property type="term" value="F:hydrolase activity"/>
    <property type="evidence" value="ECO:0007669"/>
    <property type="project" value="InterPro"/>
</dbReference>
<keyword evidence="2" id="KW-0472">Membrane</keyword>
<keyword evidence="5" id="KW-1185">Reference proteome</keyword>
<feature type="transmembrane region" description="Helical" evidence="2">
    <location>
        <begin position="9"/>
        <end position="31"/>
    </location>
</feature>
<feature type="transmembrane region" description="Helical" evidence="2">
    <location>
        <begin position="139"/>
        <end position="165"/>
    </location>
</feature>
<dbReference type="InterPro" id="IPR004843">
    <property type="entry name" value="Calcineurin-like_PHP"/>
</dbReference>
<feature type="transmembrane region" description="Helical" evidence="2">
    <location>
        <begin position="113"/>
        <end position="133"/>
    </location>
</feature>
<keyword evidence="2" id="KW-0812">Transmembrane</keyword>
<dbReference type="PANTHER" id="PTHR31302:SF0">
    <property type="entry name" value="TRANSMEMBRANE PROTEIN WITH METALLOPHOSPHOESTERASE DOMAIN"/>
    <property type="match status" value="1"/>
</dbReference>
<feature type="region of interest" description="Disordered" evidence="1">
    <location>
        <begin position="82"/>
        <end position="104"/>
    </location>
</feature>
<sequence>MALTLSQKVLVALCVLLGFGVTHFIMVKTVHHSTKAIILRAEFVLALETILACVSVIIWRTFAPCFNTHSKFNHLRTASTMNGVPQRKSSHDDRQSFNDGSTSSKGEWSFFKVLLLVFLFLCHCSYLTNIIFISKEPYWYAMLCYICLGAYIQLVVGLIIGKIALFILHQTPLKLKRNQQDMETKVVIFIAILYSLLASMLGLYTASKPPPVRHVKIPVRDLPSNLDGLSIVQISDIHLGPTVGFTKLDMIVDIVNTQEADIVVLTGDLVDGKVQSLRSAAKPLGRVLSKYGNFFVSGNHEYYTGDVDNWFSYVRSLGFVVLHNSNVQVPAKVTGNQGQICVAGADDIQADSVGYPGHRFDVASAVNGCSESQPVILLTHQPRAAKRALDSNHKIDLVLSGHTHGGQVFPMILGAYLLNPFYLGLYQYGPAGSHVYVNEGTQYWGIPMRIGTSTEITHITLTKADHLQGEKDCSTQK</sequence>
<dbReference type="AlphaFoldDB" id="A0AAV4DHK2"/>
<evidence type="ECO:0000313" key="4">
    <source>
        <dbReference type="EMBL" id="GFO43737.1"/>
    </source>
</evidence>
<comment type="caution">
    <text evidence="4">The sequence shown here is derived from an EMBL/GenBank/DDBJ whole genome shotgun (WGS) entry which is preliminary data.</text>
</comment>
<dbReference type="InterPro" id="IPR029052">
    <property type="entry name" value="Metallo-depent_PP-like"/>
</dbReference>
<evidence type="ECO:0000256" key="2">
    <source>
        <dbReference type="SAM" id="Phobius"/>
    </source>
</evidence>
<dbReference type="Proteomes" id="UP000735302">
    <property type="component" value="Unassembled WGS sequence"/>
</dbReference>
<feature type="transmembrane region" description="Helical" evidence="2">
    <location>
        <begin position="43"/>
        <end position="62"/>
    </location>
</feature>
<dbReference type="SUPFAM" id="SSF56300">
    <property type="entry name" value="Metallo-dependent phosphatases"/>
    <property type="match status" value="1"/>
</dbReference>
<dbReference type="Gene3D" id="3.60.21.10">
    <property type="match status" value="1"/>
</dbReference>
<gene>
    <name evidence="4" type="ORF">PoB_007024200</name>
</gene>
<dbReference type="InterPro" id="IPR051158">
    <property type="entry name" value="Metallophosphoesterase_sf"/>
</dbReference>
<name>A0AAV4DHK2_9GAST</name>
<keyword evidence="2" id="KW-1133">Transmembrane helix</keyword>
<accession>A0AAV4DHK2</accession>
<dbReference type="PANTHER" id="PTHR31302">
    <property type="entry name" value="TRANSMEMBRANE PROTEIN WITH METALLOPHOSPHOESTERASE DOMAIN-RELATED"/>
    <property type="match status" value="1"/>
</dbReference>
<protein>
    <recommendedName>
        <fullName evidence="3">Calcineurin-like phosphoesterase domain-containing protein</fullName>
    </recommendedName>
</protein>
<dbReference type="EMBL" id="BLXT01007896">
    <property type="protein sequence ID" value="GFO43737.1"/>
    <property type="molecule type" value="Genomic_DNA"/>
</dbReference>
<feature type="transmembrane region" description="Helical" evidence="2">
    <location>
        <begin position="186"/>
        <end position="206"/>
    </location>
</feature>
<organism evidence="4 5">
    <name type="scientific">Plakobranchus ocellatus</name>
    <dbReference type="NCBI Taxonomy" id="259542"/>
    <lineage>
        <taxon>Eukaryota</taxon>
        <taxon>Metazoa</taxon>
        <taxon>Spiralia</taxon>
        <taxon>Lophotrochozoa</taxon>
        <taxon>Mollusca</taxon>
        <taxon>Gastropoda</taxon>
        <taxon>Heterobranchia</taxon>
        <taxon>Euthyneura</taxon>
        <taxon>Panpulmonata</taxon>
        <taxon>Sacoglossa</taxon>
        <taxon>Placobranchoidea</taxon>
        <taxon>Plakobranchidae</taxon>
        <taxon>Plakobranchus</taxon>
    </lineage>
</organism>
<feature type="domain" description="Calcineurin-like phosphoesterase" evidence="3">
    <location>
        <begin position="230"/>
        <end position="405"/>
    </location>
</feature>
<reference evidence="4 5" key="1">
    <citation type="journal article" date="2021" name="Elife">
        <title>Chloroplast acquisition without the gene transfer in kleptoplastic sea slugs, Plakobranchus ocellatus.</title>
        <authorList>
            <person name="Maeda T."/>
            <person name="Takahashi S."/>
            <person name="Yoshida T."/>
            <person name="Shimamura S."/>
            <person name="Takaki Y."/>
            <person name="Nagai Y."/>
            <person name="Toyoda A."/>
            <person name="Suzuki Y."/>
            <person name="Arimoto A."/>
            <person name="Ishii H."/>
            <person name="Satoh N."/>
            <person name="Nishiyama T."/>
            <person name="Hasebe M."/>
            <person name="Maruyama T."/>
            <person name="Minagawa J."/>
            <person name="Obokata J."/>
            <person name="Shigenobu S."/>
        </authorList>
    </citation>
    <scope>NUCLEOTIDE SEQUENCE [LARGE SCALE GENOMIC DNA]</scope>
</reference>